<organism evidence="1 2">
    <name type="scientific">Eumeta variegata</name>
    <name type="common">Bagworm moth</name>
    <name type="synonym">Eumeta japonica</name>
    <dbReference type="NCBI Taxonomy" id="151549"/>
    <lineage>
        <taxon>Eukaryota</taxon>
        <taxon>Metazoa</taxon>
        <taxon>Ecdysozoa</taxon>
        <taxon>Arthropoda</taxon>
        <taxon>Hexapoda</taxon>
        <taxon>Insecta</taxon>
        <taxon>Pterygota</taxon>
        <taxon>Neoptera</taxon>
        <taxon>Endopterygota</taxon>
        <taxon>Lepidoptera</taxon>
        <taxon>Glossata</taxon>
        <taxon>Ditrysia</taxon>
        <taxon>Tineoidea</taxon>
        <taxon>Psychidae</taxon>
        <taxon>Oiketicinae</taxon>
        <taxon>Eumeta</taxon>
    </lineage>
</organism>
<reference evidence="1 2" key="1">
    <citation type="journal article" date="2019" name="Commun. Biol.">
        <title>The bagworm genome reveals a unique fibroin gene that provides high tensile strength.</title>
        <authorList>
            <person name="Kono N."/>
            <person name="Nakamura H."/>
            <person name="Ohtoshi R."/>
            <person name="Tomita M."/>
            <person name="Numata K."/>
            <person name="Arakawa K."/>
        </authorList>
    </citation>
    <scope>NUCLEOTIDE SEQUENCE [LARGE SCALE GENOMIC DNA]</scope>
</reference>
<name>A0A4C1YY34_EUMVA</name>
<accession>A0A4C1YY34</accession>
<gene>
    <name evidence="1" type="ORF">EVAR_103465_1</name>
</gene>
<protein>
    <submittedName>
        <fullName evidence="1">Uncharacterized protein</fullName>
    </submittedName>
</protein>
<dbReference type="AlphaFoldDB" id="A0A4C1YY34"/>
<evidence type="ECO:0000313" key="2">
    <source>
        <dbReference type="Proteomes" id="UP000299102"/>
    </source>
</evidence>
<dbReference type="EMBL" id="BGZK01001436">
    <property type="protein sequence ID" value="GBP79883.1"/>
    <property type="molecule type" value="Genomic_DNA"/>
</dbReference>
<proteinExistence type="predicted"/>
<evidence type="ECO:0000313" key="1">
    <source>
        <dbReference type="EMBL" id="GBP79883.1"/>
    </source>
</evidence>
<comment type="caution">
    <text evidence="1">The sequence shown here is derived from an EMBL/GenBank/DDBJ whole genome shotgun (WGS) entry which is preliminary data.</text>
</comment>
<keyword evidence="2" id="KW-1185">Reference proteome</keyword>
<dbReference type="Proteomes" id="UP000299102">
    <property type="component" value="Unassembled WGS sequence"/>
</dbReference>
<sequence length="221" mass="26222">MAAEVLMNPYYVCVGQPTTLLPHNLTVDRHLGNLALRTDPAQRWYPTTPRRCQATDVTELLNDVLLFRCSLTYDAREKEAQTGQHRYAKQRQTYTDRGACEKERKPQFERMITILLPPFVWLRAMFKEGSSSTSVRHRHRDQARDSDRERERDRFLIKNAATRTEKRFVPVKWNEEIYSQLDFDFELLHLRLAFLIRVIKEISRHLRERAKQCVTDVSSDR</sequence>